<evidence type="ECO:0000313" key="3">
    <source>
        <dbReference type="Proteomes" id="UP000634134"/>
    </source>
</evidence>
<dbReference type="RefSeq" id="WP_194122011.1">
    <property type="nucleotide sequence ID" value="NZ_JACYGY010000001.1"/>
</dbReference>
<dbReference type="CDD" id="cd05269">
    <property type="entry name" value="TMR_SDR_a"/>
    <property type="match status" value="1"/>
</dbReference>
<dbReference type="InterPro" id="IPR052718">
    <property type="entry name" value="NmrA-type_oxidoreductase"/>
</dbReference>
<reference evidence="3" key="1">
    <citation type="submission" date="2023-07" db="EMBL/GenBank/DDBJ databases">
        <title>Dyadobacter sp. nov 'subterranea' isolated from contaminted grondwater.</title>
        <authorList>
            <person name="Szabo I."/>
            <person name="Al-Omari J."/>
            <person name="Szerdahelyi S.G."/>
            <person name="Rado J."/>
        </authorList>
    </citation>
    <scope>NUCLEOTIDE SEQUENCE [LARGE SCALE GENOMIC DNA]</scope>
    <source>
        <strain evidence="3">UP-52</strain>
    </source>
</reference>
<dbReference type="SUPFAM" id="SSF51735">
    <property type="entry name" value="NAD(P)-binding Rossmann-fold domains"/>
    <property type="match status" value="1"/>
</dbReference>
<evidence type="ECO:0000313" key="2">
    <source>
        <dbReference type="EMBL" id="MBE9463915.1"/>
    </source>
</evidence>
<dbReference type="InterPro" id="IPR008030">
    <property type="entry name" value="NmrA-like"/>
</dbReference>
<feature type="domain" description="NmrA-like" evidence="1">
    <location>
        <begin position="2"/>
        <end position="244"/>
    </location>
</feature>
<keyword evidence="3" id="KW-1185">Reference proteome</keyword>
<gene>
    <name evidence="2" type="ORF">IEE83_18690</name>
</gene>
<comment type="caution">
    <text evidence="2">The sequence shown here is derived from an EMBL/GenBank/DDBJ whole genome shotgun (WGS) entry which is preliminary data.</text>
</comment>
<sequence>MILVTGATGGLGRSTVDALLKKMPAKEITALVRDSEKAADLKEKEVVVKEGDYFNYQSLLKAFEGVEKVVLISAPTFTDRITQQTNVINAAKEAGVSHVIYTGIQRKKDGSWIVPMVTESDKITEQLLIESGLNYTIVLNNVYADVIPFFIGNPAAISEVKYPSGDAKISFVAREEFAEALANLVIQNGHENKIYTLSNSEAWSFADIAEILTEISGRKIDFINVSKDQYISLKEKEGYPKPAAEFAVEWANAALAGELDEINPALEILLGRRPSSLKDFLKRYFQPEN</sequence>
<dbReference type="PANTHER" id="PTHR47129">
    <property type="entry name" value="QUINONE OXIDOREDUCTASE 2"/>
    <property type="match status" value="1"/>
</dbReference>
<dbReference type="Proteomes" id="UP000634134">
    <property type="component" value="Unassembled WGS sequence"/>
</dbReference>
<dbReference type="InterPro" id="IPR036291">
    <property type="entry name" value="NAD(P)-bd_dom_sf"/>
</dbReference>
<organism evidence="2 3">
    <name type="scientific">Dyadobacter subterraneus</name>
    <dbReference type="NCBI Taxonomy" id="2773304"/>
    <lineage>
        <taxon>Bacteria</taxon>
        <taxon>Pseudomonadati</taxon>
        <taxon>Bacteroidota</taxon>
        <taxon>Cytophagia</taxon>
        <taxon>Cytophagales</taxon>
        <taxon>Spirosomataceae</taxon>
        <taxon>Dyadobacter</taxon>
    </lineage>
</organism>
<evidence type="ECO:0000259" key="1">
    <source>
        <dbReference type="Pfam" id="PF05368"/>
    </source>
</evidence>
<proteinExistence type="predicted"/>
<accession>A0ABR9WER0</accession>
<dbReference type="Gene3D" id="3.40.50.720">
    <property type="entry name" value="NAD(P)-binding Rossmann-like Domain"/>
    <property type="match status" value="1"/>
</dbReference>
<name>A0ABR9WER0_9BACT</name>
<dbReference type="Pfam" id="PF05368">
    <property type="entry name" value="NmrA"/>
    <property type="match status" value="1"/>
</dbReference>
<dbReference type="Gene3D" id="3.90.25.10">
    <property type="entry name" value="UDP-galactose 4-epimerase, domain 1"/>
    <property type="match status" value="1"/>
</dbReference>
<protein>
    <submittedName>
        <fullName evidence="2">SDR family oxidoreductase</fullName>
    </submittedName>
</protein>
<dbReference type="PANTHER" id="PTHR47129:SF1">
    <property type="entry name" value="NMRA-LIKE DOMAIN-CONTAINING PROTEIN"/>
    <property type="match status" value="1"/>
</dbReference>
<dbReference type="EMBL" id="JACYGY010000001">
    <property type="protein sequence ID" value="MBE9463915.1"/>
    <property type="molecule type" value="Genomic_DNA"/>
</dbReference>